<organism evidence="2 3">
    <name type="scientific">Lactuca sativa</name>
    <name type="common">Garden lettuce</name>
    <dbReference type="NCBI Taxonomy" id="4236"/>
    <lineage>
        <taxon>Eukaryota</taxon>
        <taxon>Viridiplantae</taxon>
        <taxon>Streptophyta</taxon>
        <taxon>Embryophyta</taxon>
        <taxon>Tracheophyta</taxon>
        <taxon>Spermatophyta</taxon>
        <taxon>Magnoliopsida</taxon>
        <taxon>eudicotyledons</taxon>
        <taxon>Gunneridae</taxon>
        <taxon>Pentapetalae</taxon>
        <taxon>asterids</taxon>
        <taxon>campanulids</taxon>
        <taxon>Asterales</taxon>
        <taxon>Asteraceae</taxon>
        <taxon>Cichorioideae</taxon>
        <taxon>Cichorieae</taxon>
        <taxon>Lactucinae</taxon>
        <taxon>Lactuca</taxon>
    </lineage>
</organism>
<gene>
    <name evidence="2" type="ORF">LSAT_V11C400185400</name>
</gene>
<dbReference type="AlphaFoldDB" id="A0A9R1XI70"/>
<dbReference type="Proteomes" id="UP000235145">
    <property type="component" value="Unassembled WGS sequence"/>
</dbReference>
<dbReference type="PANTHER" id="PTHR45749">
    <property type="match status" value="1"/>
</dbReference>
<comment type="caution">
    <text evidence="2">The sequence shown here is derived from an EMBL/GenBank/DDBJ whole genome shotgun (WGS) entry which is preliminary data.</text>
</comment>
<proteinExistence type="predicted"/>
<reference evidence="2 3" key="1">
    <citation type="journal article" date="2017" name="Nat. Commun.">
        <title>Genome assembly with in vitro proximity ligation data and whole-genome triplication in lettuce.</title>
        <authorList>
            <person name="Reyes-Chin-Wo S."/>
            <person name="Wang Z."/>
            <person name="Yang X."/>
            <person name="Kozik A."/>
            <person name="Arikit S."/>
            <person name="Song C."/>
            <person name="Xia L."/>
            <person name="Froenicke L."/>
            <person name="Lavelle D.O."/>
            <person name="Truco M.J."/>
            <person name="Xia R."/>
            <person name="Zhu S."/>
            <person name="Xu C."/>
            <person name="Xu H."/>
            <person name="Xu X."/>
            <person name="Cox K."/>
            <person name="Korf I."/>
            <person name="Meyers B.C."/>
            <person name="Michelmore R.W."/>
        </authorList>
    </citation>
    <scope>NUCLEOTIDE SEQUENCE [LARGE SCALE GENOMIC DNA]</scope>
    <source>
        <strain evidence="3">cv. Salinas</strain>
        <tissue evidence="2">Seedlings</tissue>
    </source>
</reference>
<dbReference type="EMBL" id="NBSK02000004">
    <property type="protein sequence ID" value="KAJ0214011.1"/>
    <property type="molecule type" value="Genomic_DNA"/>
</dbReference>
<feature type="domain" description="DUF4371" evidence="1">
    <location>
        <begin position="80"/>
        <end position="156"/>
    </location>
</feature>
<keyword evidence="3" id="KW-1185">Reference proteome</keyword>
<protein>
    <recommendedName>
        <fullName evidence="1">DUF4371 domain-containing protein</fullName>
    </recommendedName>
</protein>
<dbReference type="PANTHER" id="PTHR45749:SF34">
    <property type="entry name" value="ZINC FINGER MYM-TYPE PROTEIN 1-LIKE"/>
    <property type="match status" value="1"/>
</dbReference>
<dbReference type="InterPro" id="IPR025398">
    <property type="entry name" value="DUF4371"/>
</dbReference>
<evidence type="ECO:0000259" key="1">
    <source>
        <dbReference type="Pfam" id="PF14291"/>
    </source>
</evidence>
<evidence type="ECO:0000313" key="3">
    <source>
        <dbReference type="Proteomes" id="UP000235145"/>
    </source>
</evidence>
<name>A0A9R1XI70_LACSA</name>
<accession>A0A9R1XI70</accession>
<dbReference type="Pfam" id="PF14291">
    <property type="entry name" value="DUF4371"/>
    <property type="match status" value="1"/>
</dbReference>
<evidence type="ECO:0000313" key="2">
    <source>
        <dbReference type="EMBL" id="KAJ0214011.1"/>
    </source>
</evidence>
<sequence>MEVYHIKRAYLQKNPYQPLAYSFQQREIGGKLCGFRSFWFDDHKYSLEYSIKLEAAFCLCCYLFTSEIKTQRWIRSFCKKNGFKTWNKITNLYLHNVGTLPFRGHDESDDLINIGNFLEFLQFYVDRNDKVGSVLLKNAPKNSQMTCSSIQKDIVCNDPKILS</sequence>